<keyword evidence="6" id="KW-0012">Acyltransferase</keyword>
<protein>
    <submittedName>
        <fullName evidence="7">Acetyltransferase</fullName>
    </submittedName>
</protein>
<comment type="caution">
    <text evidence="7">The sequence shown here is derived from an EMBL/GenBank/DDBJ whole genome shotgun (WGS) entry which is preliminary data.</text>
</comment>
<accession>A0A8J2UHZ8</accession>
<organism evidence="7 8">
    <name type="scientific">Puia dinghuensis</name>
    <dbReference type="NCBI Taxonomy" id="1792502"/>
    <lineage>
        <taxon>Bacteria</taxon>
        <taxon>Pseudomonadati</taxon>
        <taxon>Bacteroidota</taxon>
        <taxon>Chitinophagia</taxon>
        <taxon>Chitinophagales</taxon>
        <taxon>Chitinophagaceae</taxon>
        <taxon>Puia</taxon>
    </lineage>
</organism>
<reference evidence="7" key="1">
    <citation type="journal article" date="2014" name="Int. J. Syst. Evol. Microbiol.">
        <title>Complete genome sequence of Corynebacterium casei LMG S-19264T (=DSM 44701T), isolated from a smear-ripened cheese.</title>
        <authorList>
            <consortium name="US DOE Joint Genome Institute (JGI-PGF)"/>
            <person name="Walter F."/>
            <person name="Albersmeier A."/>
            <person name="Kalinowski J."/>
            <person name="Ruckert C."/>
        </authorList>
    </citation>
    <scope>NUCLEOTIDE SEQUENCE</scope>
    <source>
        <strain evidence="7">CGMCC 1.15448</strain>
    </source>
</reference>
<dbReference type="GO" id="GO:0005886">
    <property type="term" value="C:plasma membrane"/>
    <property type="evidence" value="ECO:0007669"/>
    <property type="project" value="UniProtKB-SubCell"/>
</dbReference>
<dbReference type="InterPro" id="IPR004960">
    <property type="entry name" value="LipA_acyltrans"/>
</dbReference>
<proteinExistence type="predicted"/>
<evidence type="ECO:0000256" key="1">
    <source>
        <dbReference type="ARBA" id="ARBA00004533"/>
    </source>
</evidence>
<dbReference type="GO" id="GO:0016746">
    <property type="term" value="F:acyltransferase activity"/>
    <property type="evidence" value="ECO:0007669"/>
    <property type="project" value="UniProtKB-KW"/>
</dbReference>
<dbReference type="PANTHER" id="PTHR30606:SF10">
    <property type="entry name" value="PHOSPHATIDYLINOSITOL MANNOSIDE ACYLTRANSFERASE"/>
    <property type="match status" value="1"/>
</dbReference>
<dbReference type="Pfam" id="PF03279">
    <property type="entry name" value="Lip_A_acyltrans"/>
    <property type="match status" value="1"/>
</dbReference>
<keyword evidence="8" id="KW-1185">Reference proteome</keyword>
<comment type="subcellular location">
    <subcellularLocation>
        <location evidence="1">Cell inner membrane</location>
    </subcellularLocation>
</comment>
<keyword evidence="5" id="KW-0472">Membrane</keyword>
<sequence length="289" mass="33520">MRILYLLSDGIYGIVYYVIGYRRKVVMDNLRQAFPEKTEAERIRIAKKFYHNFIDSFVEVIKLVSANESWLHKRFTVDARVLEDVYASGKACQMHLGHTFNWEWGQIVLTALTKYQILVVYMPIGNKVFEKLFYRLRTRSGNVFLPAPNMREAIVPYLPSQYLLGLVADQCPGNMQTSYWIDFMGRATPFASGPEKGARSGHLPVVFAAIDKPRRGHYHATIKLACMDAAALPEGELTREYVRYLESVIRSRPDMWLWSHRRWKHAWKEEYESLRIDEGAMAGIPCINT</sequence>
<dbReference type="EMBL" id="BMJC01000005">
    <property type="protein sequence ID" value="GGB18567.1"/>
    <property type="molecule type" value="Genomic_DNA"/>
</dbReference>
<dbReference type="Proteomes" id="UP000607559">
    <property type="component" value="Unassembled WGS sequence"/>
</dbReference>
<gene>
    <name evidence="7" type="ORF">GCM10011511_47940</name>
</gene>
<dbReference type="PANTHER" id="PTHR30606">
    <property type="entry name" value="LIPID A BIOSYNTHESIS LAUROYL ACYLTRANSFERASE"/>
    <property type="match status" value="1"/>
</dbReference>
<evidence type="ECO:0000256" key="5">
    <source>
        <dbReference type="ARBA" id="ARBA00023136"/>
    </source>
</evidence>
<evidence type="ECO:0000313" key="8">
    <source>
        <dbReference type="Proteomes" id="UP000607559"/>
    </source>
</evidence>
<evidence type="ECO:0000313" key="7">
    <source>
        <dbReference type="EMBL" id="GGB18567.1"/>
    </source>
</evidence>
<reference evidence="7" key="2">
    <citation type="submission" date="2020-09" db="EMBL/GenBank/DDBJ databases">
        <authorList>
            <person name="Sun Q."/>
            <person name="Zhou Y."/>
        </authorList>
    </citation>
    <scope>NUCLEOTIDE SEQUENCE</scope>
    <source>
        <strain evidence="7">CGMCC 1.15448</strain>
    </source>
</reference>
<dbReference type="AlphaFoldDB" id="A0A8J2UHZ8"/>
<keyword evidence="2" id="KW-1003">Cell membrane</keyword>
<keyword evidence="3" id="KW-0997">Cell inner membrane</keyword>
<evidence type="ECO:0000256" key="2">
    <source>
        <dbReference type="ARBA" id="ARBA00022475"/>
    </source>
</evidence>
<keyword evidence="4" id="KW-0808">Transferase</keyword>
<evidence type="ECO:0000256" key="3">
    <source>
        <dbReference type="ARBA" id="ARBA00022519"/>
    </source>
</evidence>
<name>A0A8J2UHZ8_9BACT</name>
<dbReference type="GO" id="GO:0009247">
    <property type="term" value="P:glycolipid biosynthetic process"/>
    <property type="evidence" value="ECO:0007669"/>
    <property type="project" value="UniProtKB-ARBA"/>
</dbReference>
<evidence type="ECO:0000256" key="6">
    <source>
        <dbReference type="ARBA" id="ARBA00023315"/>
    </source>
</evidence>
<evidence type="ECO:0000256" key="4">
    <source>
        <dbReference type="ARBA" id="ARBA00022679"/>
    </source>
</evidence>
<dbReference type="CDD" id="cd07984">
    <property type="entry name" value="LPLAT_LABLAT-like"/>
    <property type="match status" value="1"/>
</dbReference>